<dbReference type="Pfam" id="PF00149">
    <property type="entry name" value="Metallophos"/>
    <property type="match status" value="1"/>
</dbReference>
<evidence type="ECO:0000259" key="8">
    <source>
        <dbReference type="Pfam" id="PF19272"/>
    </source>
</evidence>
<dbReference type="GO" id="GO:0006798">
    <property type="term" value="P:polyphosphate catabolic process"/>
    <property type="evidence" value="ECO:0007669"/>
    <property type="project" value="TreeGrafter"/>
</dbReference>
<dbReference type="STRING" id="1348612.A0A397HCQ2"/>
<name>A0A397HCQ2_9GLOM</name>
<evidence type="ECO:0000256" key="2">
    <source>
        <dbReference type="ARBA" id="ARBA00008234"/>
    </source>
</evidence>
<gene>
    <name evidence="9" type="ORF">Glove_364g40</name>
</gene>
<keyword evidence="5" id="KW-0325">Glycoprotein</keyword>
<dbReference type="SUPFAM" id="SSF56300">
    <property type="entry name" value="Metallo-dependent phosphatases"/>
    <property type="match status" value="1"/>
</dbReference>
<dbReference type="OrthoDB" id="348678at2759"/>
<dbReference type="Pfam" id="PF19272">
    <property type="entry name" value="ASMase_C"/>
    <property type="match status" value="1"/>
</dbReference>
<dbReference type="GO" id="GO:0000324">
    <property type="term" value="C:fungal-type vacuole"/>
    <property type="evidence" value="ECO:0007669"/>
    <property type="project" value="TreeGrafter"/>
</dbReference>
<evidence type="ECO:0000313" key="9">
    <source>
        <dbReference type="EMBL" id="RHZ59346.1"/>
    </source>
</evidence>
<comment type="similarity">
    <text evidence="2">Belongs to the acid sphingomyelinase family.</text>
</comment>
<dbReference type="GO" id="GO:0000298">
    <property type="term" value="F:endopolyphosphatase activity"/>
    <property type="evidence" value="ECO:0007669"/>
    <property type="project" value="TreeGrafter"/>
</dbReference>
<keyword evidence="10" id="KW-1185">Reference proteome</keyword>
<evidence type="ECO:0000256" key="1">
    <source>
        <dbReference type="ARBA" id="ARBA00004613"/>
    </source>
</evidence>
<evidence type="ECO:0000256" key="3">
    <source>
        <dbReference type="ARBA" id="ARBA00022525"/>
    </source>
</evidence>
<keyword evidence="6" id="KW-0472">Membrane</keyword>
<comment type="caution">
    <text evidence="9">The sequence shown here is derived from an EMBL/GenBank/DDBJ whole genome shotgun (WGS) entry which is preliminary data.</text>
</comment>
<keyword evidence="6" id="KW-0812">Transmembrane</keyword>
<evidence type="ECO:0000256" key="4">
    <source>
        <dbReference type="ARBA" id="ARBA00022801"/>
    </source>
</evidence>
<keyword evidence="6" id="KW-1133">Transmembrane helix</keyword>
<sequence>MLINSIFSTLIIIILGGGQMIFMNFCKSTYKSPLFPLQNYSGRFLHITDIHFDPDYIYPSSPSKFCHRKSHKNKNNNAGKFGSIQTGCDSPYTLINSTFEFLKKNFSQVDFIIYTGDSCRHGRDLKNPVVEEDILFCHQILIEWFTKYFDPKKVKIIPTFGNNDLLEHNSLEEGPNTLFSNLTQIWAPLHLNLTHNFNIGGYFRQDVNSRLSVLSLNSMYFYKENLLVPDCEKEDSPGSKQLKWIERELINAKEENRKIYISHHVPPLDSDGSPAFYEKCYEKYIQLLGDYSNIIYGHFTGHTNLDTLTFVTSTFRTFGESLKKKYNLILVTDEEKEESHSNDPVVLVLNNAPSIIPVNNPAIREYVYSTKDNNDFGVLLNYFQYFANLTEANNIGKVRWELEYMAKELYGINRLQGDDWENVLREFRKPNLELWERYKKYVYVSR</sequence>
<dbReference type="PANTHER" id="PTHR10340:SF55">
    <property type="entry name" value="ENDOPOLYPHOSPHATASE"/>
    <property type="match status" value="1"/>
</dbReference>
<dbReference type="PANTHER" id="PTHR10340">
    <property type="entry name" value="SPHINGOMYELIN PHOSPHODIESTERASE"/>
    <property type="match status" value="1"/>
</dbReference>
<dbReference type="GO" id="GO:0004309">
    <property type="term" value="F:exopolyphosphatase activity"/>
    <property type="evidence" value="ECO:0007669"/>
    <property type="project" value="TreeGrafter"/>
</dbReference>
<feature type="domain" description="Calcineurin-like phosphoesterase" evidence="7">
    <location>
        <begin position="43"/>
        <end position="298"/>
    </location>
</feature>
<evidence type="ECO:0000256" key="5">
    <source>
        <dbReference type="ARBA" id="ARBA00023180"/>
    </source>
</evidence>
<protein>
    <submittedName>
        <fullName evidence="9">Uncharacterized protein</fullName>
    </submittedName>
</protein>
<evidence type="ECO:0000256" key="6">
    <source>
        <dbReference type="SAM" id="Phobius"/>
    </source>
</evidence>
<organism evidence="9 10">
    <name type="scientific">Diversispora epigaea</name>
    <dbReference type="NCBI Taxonomy" id="1348612"/>
    <lineage>
        <taxon>Eukaryota</taxon>
        <taxon>Fungi</taxon>
        <taxon>Fungi incertae sedis</taxon>
        <taxon>Mucoromycota</taxon>
        <taxon>Glomeromycotina</taxon>
        <taxon>Glomeromycetes</taxon>
        <taxon>Diversisporales</taxon>
        <taxon>Diversisporaceae</taxon>
        <taxon>Diversispora</taxon>
    </lineage>
</organism>
<evidence type="ECO:0000313" key="10">
    <source>
        <dbReference type="Proteomes" id="UP000266861"/>
    </source>
</evidence>
<dbReference type="GO" id="GO:0005615">
    <property type="term" value="C:extracellular space"/>
    <property type="evidence" value="ECO:0007669"/>
    <property type="project" value="TreeGrafter"/>
</dbReference>
<keyword evidence="3" id="KW-0964">Secreted</keyword>
<reference evidence="9 10" key="1">
    <citation type="submission" date="2018-08" db="EMBL/GenBank/DDBJ databases">
        <title>Genome and evolution of the arbuscular mycorrhizal fungus Diversispora epigaea (formerly Glomus versiforme) and its bacterial endosymbionts.</title>
        <authorList>
            <person name="Sun X."/>
            <person name="Fei Z."/>
            <person name="Harrison M."/>
        </authorList>
    </citation>
    <scope>NUCLEOTIDE SEQUENCE [LARGE SCALE GENOMIC DNA]</scope>
    <source>
        <strain evidence="9 10">IT104</strain>
    </source>
</reference>
<dbReference type="InterPro" id="IPR029052">
    <property type="entry name" value="Metallo-depent_PP-like"/>
</dbReference>
<dbReference type="Proteomes" id="UP000266861">
    <property type="component" value="Unassembled WGS sequence"/>
</dbReference>
<dbReference type="GO" id="GO:0008081">
    <property type="term" value="F:phosphoric diester hydrolase activity"/>
    <property type="evidence" value="ECO:0007669"/>
    <property type="project" value="TreeGrafter"/>
</dbReference>
<dbReference type="Gene3D" id="3.60.21.10">
    <property type="match status" value="1"/>
</dbReference>
<comment type="subcellular location">
    <subcellularLocation>
        <location evidence="1">Secreted</location>
    </subcellularLocation>
</comment>
<dbReference type="AlphaFoldDB" id="A0A397HCQ2"/>
<proteinExistence type="inferred from homology"/>
<dbReference type="EMBL" id="PQFF01000330">
    <property type="protein sequence ID" value="RHZ59346.1"/>
    <property type="molecule type" value="Genomic_DNA"/>
</dbReference>
<feature type="domain" description="Sphingomyelin phosphodiesterase C-terminal" evidence="8">
    <location>
        <begin position="358"/>
        <end position="445"/>
    </location>
</feature>
<keyword evidence="4" id="KW-0378">Hydrolase</keyword>
<dbReference type="InterPro" id="IPR004843">
    <property type="entry name" value="Calcineurin-like_PHP"/>
</dbReference>
<dbReference type="InterPro" id="IPR045473">
    <property type="entry name" value="ASM_C"/>
</dbReference>
<accession>A0A397HCQ2</accession>
<feature type="transmembrane region" description="Helical" evidence="6">
    <location>
        <begin position="6"/>
        <end position="26"/>
    </location>
</feature>
<evidence type="ECO:0000259" key="7">
    <source>
        <dbReference type="Pfam" id="PF00149"/>
    </source>
</evidence>